<keyword evidence="13" id="KW-1185">Reference proteome</keyword>
<keyword evidence="8" id="KW-0862">Zinc</keyword>
<dbReference type="GO" id="GO:0004527">
    <property type="term" value="F:exonuclease activity"/>
    <property type="evidence" value="ECO:0000318"/>
    <property type="project" value="GO_Central"/>
</dbReference>
<dbReference type="InterPro" id="IPR001841">
    <property type="entry name" value="Znf_RING"/>
</dbReference>
<evidence type="ECO:0000256" key="11">
    <source>
        <dbReference type="SAM" id="MobiDB-lite"/>
    </source>
</evidence>
<evidence type="ECO:0000256" key="3">
    <source>
        <dbReference type="ARBA" id="ARBA00016937"/>
    </source>
</evidence>
<dbReference type="InterPro" id="IPR036397">
    <property type="entry name" value="RNaseH_sf"/>
</dbReference>
<evidence type="ECO:0000256" key="1">
    <source>
        <dbReference type="ARBA" id="ARBA00004123"/>
    </source>
</evidence>
<feature type="compositionally biased region" description="Low complexity" evidence="11">
    <location>
        <begin position="259"/>
        <end position="275"/>
    </location>
</feature>
<evidence type="ECO:0000313" key="12">
    <source>
        <dbReference type="EnsemblMetazoa" id="PPA25343.1"/>
    </source>
</evidence>
<dbReference type="InterPro" id="IPR013083">
    <property type="entry name" value="Znf_RING/FYVE/PHD"/>
</dbReference>
<gene>
    <name evidence="12" type="primary">WBGene00114897</name>
</gene>
<evidence type="ECO:0000313" key="13">
    <source>
        <dbReference type="Proteomes" id="UP000005239"/>
    </source>
</evidence>
<dbReference type="InterPro" id="IPR042981">
    <property type="entry name" value="RNF11_RING-H2"/>
</dbReference>
<keyword evidence="7" id="KW-0378">Hydrolase</keyword>
<dbReference type="GO" id="GO:0006308">
    <property type="term" value="P:DNA catabolic process"/>
    <property type="evidence" value="ECO:0000318"/>
    <property type="project" value="GO_Central"/>
</dbReference>
<evidence type="ECO:0000256" key="5">
    <source>
        <dbReference type="ARBA" id="ARBA00022723"/>
    </source>
</evidence>
<evidence type="ECO:0000256" key="10">
    <source>
        <dbReference type="ARBA" id="ARBA00023242"/>
    </source>
</evidence>
<dbReference type="InterPro" id="IPR037431">
    <property type="entry name" value="REX4_DEDDh_dom"/>
</dbReference>
<dbReference type="SMART" id="SM00479">
    <property type="entry name" value="EXOIII"/>
    <property type="match status" value="1"/>
</dbReference>
<dbReference type="GO" id="GO:0008408">
    <property type="term" value="F:3'-5' exonuclease activity"/>
    <property type="evidence" value="ECO:0007669"/>
    <property type="project" value="InterPro"/>
</dbReference>
<dbReference type="FunFam" id="3.30.420.10:FF:000007">
    <property type="entry name" value="Interferon-stimulated exonuclease gene 20"/>
    <property type="match status" value="1"/>
</dbReference>
<dbReference type="CDD" id="cd16468">
    <property type="entry name" value="RING-H2_RNF11"/>
    <property type="match status" value="1"/>
</dbReference>
<sequence length="411" mass="45866">MPPPATDGKVDAKDIAPNWKKLKEEEANAPPKEKKTIPFNPNKKRKFNDGAHEPAIKKTRKVEIPVTGADKETGELTPIIAIDCEYVGVGDEGKDDNLARVSIVNEEGKIVYDKFVRPKMKVVDYRTAVSGIRPANLLNASRFEDVQKEVHKIMEGRIVVGHALHNDMRVLCLSHPRKLTRDTYKCKTIRQMINPPVAHPSLKLLASKILGIDIQQGEHDSIIDARVALRIYLNLKKKWEEEIKSDRMGNCLPLMGGNQSTPSSTSSSSQSAPTSYTNPLALPHNLSYSHSFTLNSHFSRAHIHISNESEQMSLEQSNRVRSLLAQIPAMGYRKEMGETECAICMGELDAGERVRYLPCMHLFHVECVDDWLIRSFNCPSCLEPVDSTMLSSFTAHNTLKLSEIASSSASN</sequence>
<evidence type="ECO:0000256" key="7">
    <source>
        <dbReference type="ARBA" id="ARBA00022801"/>
    </source>
</evidence>
<protein>
    <recommendedName>
        <fullName evidence="3">RNA exonuclease 4</fullName>
    </recommendedName>
</protein>
<comment type="similarity">
    <text evidence="2">Belongs to the REXO4 family.</text>
</comment>
<keyword evidence="6" id="KW-0863">Zinc-finger</keyword>
<keyword evidence="10" id="KW-0539">Nucleus</keyword>
<dbReference type="GO" id="GO:0003676">
    <property type="term" value="F:nucleic acid binding"/>
    <property type="evidence" value="ECO:0007669"/>
    <property type="project" value="InterPro"/>
</dbReference>
<dbReference type="PANTHER" id="PTHR12801">
    <property type="entry name" value="RNA EXONUCLEASE REXO1 / RECO3 FAMILY MEMBER-RELATED"/>
    <property type="match status" value="1"/>
</dbReference>
<dbReference type="AlphaFoldDB" id="A0A2A6CIP0"/>
<dbReference type="PROSITE" id="PS50089">
    <property type="entry name" value="ZF_RING_2"/>
    <property type="match status" value="1"/>
</dbReference>
<comment type="subcellular location">
    <subcellularLocation>
        <location evidence="1">Nucleus</location>
    </subcellularLocation>
</comment>
<evidence type="ECO:0000256" key="9">
    <source>
        <dbReference type="ARBA" id="ARBA00022839"/>
    </source>
</evidence>
<dbReference type="SMART" id="SM00184">
    <property type="entry name" value="RING"/>
    <property type="match status" value="1"/>
</dbReference>
<dbReference type="EnsemblMetazoa" id="PPA25343.1">
    <property type="protein sequence ID" value="PPA25343.1"/>
    <property type="gene ID" value="WBGene00114897"/>
</dbReference>
<dbReference type="InterPro" id="IPR013520">
    <property type="entry name" value="Ribonucl_H"/>
</dbReference>
<evidence type="ECO:0000256" key="6">
    <source>
        <dbReference type="ARBA" id="ARBA00022771"/>
    </source>
</evidence>
<dbReference type="Gene3D" id="3.30.40.10">
    <property type="entry name" value="Zinc/RING finger domain, C3HC4 (zinc finger)"/>
    <property type="match status" value="1"/>
</dbReference>
<keyword evidence="4" id="KW-0540">Nuclease</keyword>
<dbReference type="GO" id="GO:0008270">
    <property type="term" value="F:zinc ion binding"/>
    <property type="evidence" value="ECO:0007669"/>
    <property type="project" value="UniProtKB-KW"/>
</dbReference>
<dbReference type="Pfam" id="PF13639">
    <property type="entry name" value="zf-RING_2"/>
    <property type="match status" value="1"/>
</dbReference>
<accession>A0A8R1UHG2</accession>
<dbReference type="InterPro" id="IPR047021">
    <property type="entry name" value="REXO1/3/4-like"/>
</dbReference>
<dbReference type="GO" id="GO:0006364">
    <property type="term" value="P:rRNA processing"/>
    <property type="evidence" value="ECO:0007669"/>
    <property type="project" value="InterPro"/>
</dbReference>
<dbReference type="GO" id="GO:0006396">
    <property type="term" value="P:RNA processing"/>
    <property type="evidence" value="ECO:0000318"/>
    <property type="project" value="GO_Central"/>
</dbReference>
<proteinExistence type="inferred from homology"/>
<reference evidence="12" key="2">
    <citation type="submission" date="2022-06" db="UniProtKB">
        <authorList>
            <consortium name="EnsemblMetazoa"/>
        </authorList>
    </citation>
    <scope>IDENTIFICATION</scope>
    <source>
        <strain evidence="12">PS312</strain>
    </source>
</reference>
<organism evidence="12 13">
    <name type="scientific">Pristionchus pacificus</name>
    <name type="common">Parasitic nematode worm</name>
    <dbReference type="NCBI Taxonomy" id="54126"/>
    <lineage>
        <taxon>Eukaryota</taxon>
        <taxon>Metazoa</taxon>
        <taxon>Ecdysozoa</taxon>
        <taxon>Nematoda</taxon>
        <taxon>Chromadorea</taxon>
        <taxon>Rhabditida</taxon>
        <taxon>Rhabditina</taxon>
        <taxon>Diplogasteromorpha</taxon>
        <taxon>Diplogasteroidea</taxon>
        <taxon>Neodiplogasteridae</taxon>
        <taxon>Pristionchus</taxon>
    </lineage>
</organism>
<dbReference type="Proteomes" id="UP000005239">
    <property type="component" value="Unassembled WGS sequence"/>
</dbReference>
<feature type="compositionally biased region" description="Basic and acidic residues" evidence="11">
    <location>
        <begin position="21"/>
        <end position="36"/>
    </location>
</feature>
<reference evidence="13" key="1">
    <citation type="journal article" date="2008" name="Nat. Genet.">
        <title>The Pristionchus pacificus genome provides a unique perspective on nematode lifestyle and parasitism.</title>
        <authorList>
            <person name="Dieterich C."/>
            <person name="Clifton S.W."/>
            <person name="Schuster L.N."/>
            <person name="Chinwalla A."/>
            <person name="Delehaunty K."/>
            <person name="Dinkelacker I."/>
            <person name="Fulton L."/>
            <person name="Fulton R."/>
            <person name="Godfrey J."/>
            <person name="Minx P."/>
            <person name="Mitreva M."/>
            <person name="Roeseler W."/>
            <person name="Tian H."/>
            <person name="Witte H."/>
            <person name="Yang S.P."/>
            <person name="Wilson R.K."/>
            <person name="Sommer R.J."/>
        </authorList>
    </citation>
    <scope>NUCLEOTIDE SEQUENCE [LARGE SCALE GENOMIC DNA]</scope>
    <source>
        <strain evidence="13">PS312</strain>
    </source>
</reference>
<dbReference type="SUPFAM" id="SSF57850">
    <property type="entry name" value="RING/U-box"/>
    <property type="match status" value="1"/>
</dbReference>
<keyword evidence="9" id="KW-0269">Exonuclease</keyword>
<feature type="region of interest" description="Disordered" evidence="11">
    <location>
        <begin position="1"/>
        <end position="49"/>
    </location>
</feature>
<evidence type="ECO:0000256" key="4">
    <source>
        <dbReference type="ARBA" id="ARBA00022722"/>
    </source>
</evidence>
<keyword evidence="5" id="KW-0479">Metal-binding</keyword>
<name>A0A2A6CIP0_PRIPA</name>
<dbReference type="Gene3D" id="3.30.420.10">
    <property type="entry name" value="Ribonuclease H-like superfamily/Ribonuclease H"/>
    <property type="match status" value="1"/>
</dbReference>
<feature type="region of interest" description="Disordered" evidence="11">
    <location>
        <begin position="250"/>
        <end position="276"/>
    </location>
</feature>
<dbReference type="Pfam" id="PF00929">
    <property type="entry name" value="RNase_T"/>
    <property type="match status" value="1"/>
</dbReference>
<dbReference type="InterPro" id="IPR012337">
    <property type="entry name" value="RNaseH-like_sf"/>
</dbReference>
<dbReference type="GO" id="GO:0005634">
    <property type="term" value="C:nucleus"/>
    <property type="evidence" value="ECO:0000318"/>
    <property type="project" value="GO_Central"/>
</dbReference>
<dbReference type="PANTHER" id="PTHR12801:SF158">
    <property type="entry name" value="RNA EXONUCLEASE 4"/>
    <property type="match status" value="1"/>
</dbReference>
<evidence type="ECO:0000256" key="8">
    <source>
        <dbReference type="ARBA" id="ARBA00022833"/>
    </source>
</evidence>
<dbReference type="SUPFAM" id="SSF53098">
    <property type="entry name" value="Ribonuclease H-like"/>
    <property type="match status" value="1"/>
</dbReference>
<accession>A0A2A6CIP0</accession>
<dbReference type="CDD" id="cd06144">
    <property type="entry name" value="REX4_like"/>
    <property type="match status" value="1"/>
</dbReference>
<evidence type="ECO:0000256" key="2">
    <source>
        <dbReference type="ARBA" id="ARBA00010489"/>
    </source>
</evidence>